<evidence type="ECO:0000313" key="3">
    <source>
        <dbReference type="Proteomes" id="UP000601027"/>
    </source>
</evidence>
<keyword evidence="2" id="KW-0540">Nuclease</keyword>
<gene>
    <name evidence="2" type="ORF">JNW91_21630</name>
</gene>
<dbReference type="Proteomes" id="UP000601027">
    <property type="component" value="Unassembled WGS sequence"/>
</dbReference>
<protein>
    <submittedName>
        <fullName evidence="2">Endonuclease/exonuclease/phosphatase family protein</fullName>
    </submittedName>
</protein>
<evidence type="ECO:0000259" key="1">
    <source>
        <dbReference type="Pfam" id="PF03372"/>
    </source>
</evidence>
<evidence type="ECO:0000313" key="2">
    <source>
        <dbReference type="EMBL" id="MBM0234216.1"/>
    </source>
</evidence>
<reference evidence="2 3" key="1">
    <citation type="submission" date="2021-01" db="EMBL/GenBank/DDBJ databases">
        <title>Draft genome sequence of Micromonospora sp. strain STR1_7.</title>
        <authorList>
            <person name="Karlyshev A."/>
            <person name="Jawad R."/>
        </authorList>
    </citation>
    <scope>NUCLEOTIDE SEQUENCE [LARGE SCALE GENOMIC DNA]</scope>
    <source>
        <strain evidence="2 3">STR1-7</strain>
    </source>
</reference>
<dbReference type="InterPro" id="IPR036691">
    <property type="entry name" value="Endo/exonu/phosph_ase_sf"/>
</dbReference>
<keyword evidence="2" id="KW-0378">Hydrolase</keyword>
<keyword evidence="3" id="KW-1185">Reference proteome</keyword>
<name>A0ABS1XY61_9ACTN</name>
<feature type="domain" description="Endonuclease/exonuclease/phosphatase" evidence="1">
    <location>
        <begin position="65"/>
        <end position="283"/>
    </location>
</feature>
<dbReference type="EMBL" id="JAEVHM010000125">
    <property type="protein sequence ID" value="MBM0234216.1"/>
    <property type="molecule type" value="Genomic_DNA"/>
</dbReference>
<dbReference type="RefSeq" id="WP_203177319.1">
    <property type="nucleotide sequence ID" value="NZ_JAEVHM010000125.1"/>
</dbReference>
<comment type="caution">
    <text evidence="2">The sequence shown here is derived from an EMBL/GenBank/DDBJ whole genome shotgun (WGS) entry which is preliminary data.</text>
</comment>
<dbReference type="SUPFAM" id="SSF56219">
    <property type="entry name" value="DNase I-like"/>
    <property type="match status" value="1"/>
</dbReference>
<keyword evidence="2" id="KW-0255">Endonuclease</keyword>
<dbReference type="Gene3D" id="3.60.10.10">
    <property type="entry name" value="Endonuclease/exonuclease/phosphatase"/>
    <property type="match status" value="1"/>
</dbReference>
<dbReference type="GO" id="GO:0004519">
    <property type="term" value="F:endonuclease activity"/>
    <property type="evidence" value="ECO:0007669"/>
    <property type="project" value="UniProtKB-KW"/>
</dbReference>
<dbReference type="Pfam" id="PF03372">
    <property type="entry name" value="Exo_endo_phos"/>
    <property type="match status" value="1"/>
</dbReference>
<proteinExistence type="predicted"/>
<dbReference type="InterPro" id="IPR005135">
    <property type="entry name" value="Endo/exonuclease/phosphatase"/>
</dbReference>
<accession>A0ABS1XY61</accession>
<organism evidence="2 3">
    <name type="scientific">Micromonospora parastrephiae</name>
    <dbReference type="NCBI Taxonomy" id="2806101"/>
    <lineage>
        <taxon>Bacteria</taxon>
        <taxon>Bacillati</taxon>
        <taxon>Actinomycetota</taxon>
        <taxon>Actinomycetes</taxon>
        <taxon>Micromonosporales</taxon>
        <taxon>Micromonosporaceae</taxon>
        <taxon>Micromonospora</taxon>
    </lineage>
</organism>
<sequence length="300" mass="31575">MSEQPTATLARSRVGILGRRAAGHPYRALRRALVVGWLAAAGVPAGSPVAEAPAPTTLRVLQLNLCNSGRASCYTGRSLTRAAEVIRAERPDLITLNEICQDDVPALLGVFTAVHNGARVVSAFQAAGDRPSGADTRCRDGQPYGIGLLTRLAADSRYAVHSGLHPTQDVADPEERPWLCVHVDGAVHACTTHLAATSRAVALTQCAHLLGEILPAIRRSTGYTPTVLSGDLNLRLGDDPAVRSCEPPGYLRAGDGAVQHVLVTNDLALCCARSVTMGGTTDHPALLATLTIDPRRTNRG</sequence>